<evidence type="ECO:0000313" key="1">
    <source>
        <dbReference type="EMBL" id="MPC43274.1"/>
    </source>
</evidence>
<organism evidence="1 2">
    <name type="scientific">Portunus trituberculatus</name>
    <name type="common">Swimming crab</name>
    <name type="synonym">Neptunus trituberculatus</name>
    <dbReference type="NCBI Taxonomy" id="210409"/>
    <lineage>
        <taxon>Eukaryota</taxon>
        <taxon>Metazoa</taxon>
        <taxon>Ecdysozoa</taxon>
        <taxon>Arthropoda</taxon>
        <taxon>Crustacea</taxon>
        <taxon>Multicrustacea</taxon>
        <taxon>Malacostraca</taxon>
        <taxon>Eumalacostraca</taxon>
        <taxon>Eucarida</taxon>
        <taxon>Decapoda</taxon>
        <taxon>Pleocyemata</taxon>
        <taxon>Brachyura</taxon>
        <taxon>Eubrachyura</taxon>
        <taxon>Portunoidea</taxon>
        <taxon>Portunidae</taxon>
        <taxon>Portuninae</taxon>
        <taxon>Portunus</taxon>
    </lineage>
</organism>
<dbReference type="AlphaFoldDB" id="A0A5B7FFN1"/>
<sequence length="69" mass="7718">MSFTKLRLSGHNLAIVTGLCNRRGRGRVPVEERLVSDLMSDSDSRTTLLFICNVIPWTTCALPTQKLPM</sequence>
<protein>
    <submittedName>
        <fullName evidence="1">Uncharacterized protein</fullName>
    </submittedName>
</protein>
<keyword evidence="2" id="KW-1185">Reference proteome</keyword>
<evidence type="ECO:0000313" key="2">
    <source>
        <dbReference type="Proteomes" id="UP000324222"/>
    </source>
</evidence>
<dbReference type="EMBL" id="VSRR010005756">
    <property type="protein sequence ID" value="MPC43274.1"/>
    <property type="molecule type" value="Genomic_DNA"/>
</dbReference>
<accession>A0A5B7FFN1</accession>
<proteinExistence type="predicted"/>
<comment type="caution">
    <text evidence="1">The sequence shown here is derived from an EMBL/GenBank/DDBJ whole genome shotgun (WGS) entry which is preliminary data.</text>
</comment>
<name>A0A5B7FFN1_PORTR</name>
<reference evidence="1 2" key="1">
    <citation type="submission" date="2019-05" db="EMBL/GenBank/DDBJ databases">
        <title>Another draft genome of Portunus trituberculatus and its Hox gene families provides insights of decapod evolution.</title>
        <authorList>
            <person name="Jeong J.-H."/>
            <person name="Song I."/>
            <person name="Kim S."/>
            <person name="Choi T."/>
            <person name="Kim D."/>
            <person name="Ryu S."/>
            <person name="Kim W."/>
        </authorList>
    </citation>
    <scope>NUCLEOTIDE SEQUENCE [LARGE SCALE GENOMIC DNA]</scope>
    <source>
        <tissue evidence="1">Muscle</tissue>
    </source>
</reference>
<dbReference type="Proteomes" id="UP000324222">
    <property type="component" value="Unassembled WGS sequence"/>
</dbReference>
<gene>
    <name evidence="1" type="ORF">E2C01_036917</name>
</gene>